<protein>
    <recommendedName>
        <fullName evidence="4">Flagellar assembly protein FliH</fullName>
    </recommendedName>
</protein>
<evidence type="ECO:0000256" key="2">
    <source>
        <dbReference type="ARBA" id="ARBA00004496"/>
    </source>
</evidence>
<proteinExistence type="inferred from homology"/>
<keyword evidence="8" id="KW-0653">Protein transport</keyword>
<keyword evidence="5" id="KW-0813">Transport</keyword>
<keyword evidence="6" id="KW-0963">Cytoplasm</keyword>
<reference evidence="12 13" key="1">
    <citation type="submission" date="2014-02" db="EMBL/GenBank/DDBJ databases">
        <title>Expanding our view of genomic diversity in Candidatus Accumulibacter clades.</title>
        <authorList>
            <person name="Skennerton C.T."/>
            <person name="Barr J.J."/>
            <person name="Slater F.R."/>
            <person name="Bond P.L."/>
            <person name="Tyson G.W."/>
        </authorList>
    </citation>
    <scope>NUCLEOTIDE SEQUENCE [LARGE SCALE GENOMIC DNA]</scope>
    <source>
        <strain evidence="13">BA-92</strain>
    </source>
</reference>
<evidence type="ECO:0000313" key="12">
    <source>
        <dbReference type="EMBL" id="EXI81430.1"/>
    </source>
</evidence>
<name>A0A011PX46_9PROT</name>
<evidence type="ECO:0000256" key="3">
    <source>
        <dbReference type="ARBA" id="ARBA00006602"/>
    </source>
</evidence>
<dbReference type="InterPro" id="IPR000563">
    <property type="entry name" value="Flag_FliH"/>
</dbReference>
<dbReference type="Proteomes" id="UP000021816">
    <property type="component" value="Unassembled WGS sequence"/>
</dbReference>
<dbReference type="GO" id="GO:0009288">
    <property type="term" value="C:bacterial-type flagellum"/>
    <property type="evidence" value="ECO:0007669"/>
    <property type="project" value="InterPro"/>
</dbReference>
<keyword evidence="12" id="KW-0966">Cell projection</keyword>
<dbReference type="SUPFAM" id="SSF160527">
    <property type="entry name" value="V-type ATPase subunit E-like"/>
    <property type="match status" value="1"/>
</dbReference>
<gene>
    <name evidence="12" type="primary">fliH</name>
    <name evidence="12" type="ORF">AW10_01163</name>
</gene>
<feature type="region of interest" description="Disordered" evidence="10">
    <location>
        <begin position="21"/>
        <end position="79"/>
    </location>
</feature>
<dbReference type="GO" id="GO:0071973">
    <property type="term" value="P:bacterial-type flagellum-dependent cell motility"/>
    <property type="evidence" value="ECO:0007669"/>
    <property type="project" value="InterPro"/>
</dbReference>
<dbReference type="STRING" id="1454003.AW10_01163"/>
<dbReference type="PRINTS" id="PR01003">
    <property type="entry name" value="FLGFLIH"/>
</dbReference>
<evidence type="ECO:0000256" key="4">
    <source>
        <dbReference type="ARBA" id="ARBA00016507"/>
    </source>
</evidence>
<comment type="function">
    <text evidence="1">Needed for flagellar regrowth and assembly.</text>
</comment>
<evidence type="ECO:0000256" key="9">
    <source>
        <dbReference type="ARBA" id="ARBA00023225"/>
    </source>
</evidence>
<evidence type="ECO:0000313" key="13">
    <source>
        <dbReference type="Proteomes" id="UP000021816"/>
    </source>
</evidence>
<keyword evidence="7" id="KW-1005">Bacterial flagellum biogenesis</keyword>
<dbReference type="InterPro" id="IPR051472">
    <property type="entry name" value="T3SS_Stator/FliH"/>
</dbReference>
<dbReference type="InterPro" id="IPR018035">
    <property type="entry name" value="Flagellar_FliH/T3SS_HrpE"/>
</dbReference>
<evidence type="ECO:0000256" key="7">
    <source>
        <dbReference type="ARBA" id="ARBA00022795"/>
    </source>
</evidence>
<evidence type="ECO:0000256" key="6">
    <source>
        <dbReference type="ARBA" id="ARBA00022490"/>
    </source>
</evidence>
<dbReference type="AlphaFoldDB" id="A0A011PX46"/>
<dbReference type="Pfam" id="PF02108">
    <property type="entry name" value="FliH"/>
    <property type="match status" value="1"/>
</dbReference>
<sequence>MSNWIPKEKLTAYQRWEVAAFDEQASDADAPTRSKTRPPETPPADSTPCQEPPADDPPLTEAAPEVEDSGSTQAPAEPPVVLPTAEDIERMHHEAHADGYANGYQEGIAAAQASVDAMATLLDNLQQAMTGIDQGVADQLLTLAIEVANQVLRQSLRLQPELLLAVVKEAVSTLHPHHGKPLLFVHPDDAALVREHLGDQLPHINWQIVEDGALTPGGCRVEVGASEVDATLETRWRRVVEGIGISEDWLTGKEPEAKGGER</sequence>
<evidence type="ECO:0000256" key="5">
    <source>
        <dbReference type="ARBA" id="ARBA00022448"/>
    </source>
</evidence>
<feature type="domain" description="Flagellar assembly protein FliH/Type III secretion system HrpE" evidence="11">
    <location>
        <begin position="114"/>
        <end position="239"/>
    </location>
</feature>
<keyword evidence="12" id="KW-0969">Cilium</keyword>
<dbReference type="GO" id="GO:0003774">
    <property type="term" value="F:cytoskeletal motor activity"/>
    <property type="evidence" value="ECO:0007669"/>
    <property type="project" value="InterPro"/>
</dbReference>
<dbReference type="GO" id="GO:0015031">
    <property type="term" value="P:protein transport"/>
    <property type="evidence" value="ECO:0007669"/>
    <property type="project" value="UniProtKB-KW"/>
</dbReference>
<comment type="similarity">
    <text evidence="3">Belongs to the FliH family.</text>
</comment>
<dbReference type="PATRIC" id="fig|1454003.3.peg.1196"/>
<evidence type="ECO:0000256" key="1">
    <source>
        <dbReference type="ARBA" id="ARBA00003041"/>
    </source>
</evidence>
<evidence type="ECO:0000256" key="10">
    <source>
        <dbReference type="SAM" id="MobiDB-lite"/>
    </source>
</evidence>
<dbReference type="EMBL" id="JEMX01000022">
    <property type="protein sequence ID" value="EXI81430.1"/>
    <property type="molecule type" value="Genomic_DNA"/>
</dbReference>
<comment type="subcellular location">
    <subcellularLocation>
        <location evidence="2">Cytoplasm</location>
    </subcellularLocation>
</comment>
<dbReference type="PANTHER" id="PTHR34982">
    <property type="entry name" value="YOP PROTEINS TRANSLOCATION PROTEIN L"/>
    <property type="match status" value="1"/>
</dbReference>
<accession>A0A011PX46</accession>
<evidence type="ECO:0000256" key="8">
    <source>
        <dbReference type="ARBA" id="ARBA00022927"/>
    </source>
</evidence>
<dbReference type="GO" id="GO:0005829">
    <property type="term" value="C:cytosol"/>
    <property type="evidence" value="ECO:0007669"/>
    <property type="project" value="TreeGrafter"/>
</dbReference>
<organism evidence="12 13">
    <name type="scientific">Candidatus Accumulibacter appositus</name>
    <dbReference type="NCBI Taxonomy" id="1454003"/>
    <lineage>
        <taxon>Bacteria</taxon>
        <taxon>Pseudomonadati</taxon>
        <taxon>Pseudomonadota</taxon>
        <taxon>Betaproteobacteria</taxon>
        <taxon>Candidatus Accumulibacter</taxon>
    </lineage>
</organism>
<comment type="caution">
    <text evidence="12">The sequence shown here is derived from an EMBL/GenBank/DDBJ whole genome shotgun (WGS) entry which is preliminary data.</text>
</comment>
<dbReference type="PANTHER" id="PTHR34982:SF1">
    <property type="entry name" value="FLAGELLAR ASSEMBLY PROTEIN FLIH"/>
    <property type="match status" value="1"/>
</dbReference>
<dbReference type="GO" id="GO:0044781">
    <property type="term" value="P:bacterial-type flagellum organization"/>
    <property type="evidence" value="ECO:0007669"/>
    <property type="project" value="UniProtKB-KW"/>
</dbReference>
<evidence type="ECO:0000259" key="11">
    <source>
        <dbReference type="Pfam" id="PF02108"/>
    </source>
</evidence>
<keyword evidence="12" id="KW-0282">Flagellum</keyword>
<keyword evidence="9" id="KW-1006">Bacterial flagellum protein export</keyword>